<keyword evidence="6" id="KW-0539">Nucleus</keyword>
<dbReference type="GO" id="GO:0003950">
    <property type="term" value="F:NAD+ poly-ADP-ribosyltransferase activity"/>
    <property type="evidence" value="ECO:0007669"/>
    <property type="project" value="UniProtKB-UniRule"/>
</dbReference>
<evidence type="ECO:0000256" key="1">
    <source>
        <dbReference type="ARBA" id="ARBA00004123"/>
    </source>
</evidence>
<evidence type="ECO:0000313" key="14">
    <source>
        <dbReference type="Proteomes" id="UP000887540"/>
    </source>
</evidence>
<evidence type="ECO:0000256" key="5">
    <source>
        <dbReference type="ARBA" id="ARBA00023027"/>
    </source>
</evidence>
<dbReference type="SUPFAM" id="SSF142921">
    <property type="entry name" value="WGR domain-like"/>
    <property type="match status" value="1"/>
</dbReference>
<dbReference type="Gene3D" id="1.20.142.10">
    <property type="entry name" value="Poly(ADP-ribose) polymerase, regulatory domain"/>
    <property type="match status" value="1"/>
</dbReference>
<dbReference type="CDD" id="cd08003">
    <property type="entry name" value="WGR_PARP2_like"/>
    <property type="match status" value="1"/>
</dbReference>
<reference evidence="15" key="1">
    <citation type="submission" date="2022-11" db="UniProtKB">
        <authorList>
            <consortium name="WormBaseParasite"/>
        </authorList>
    </citation>
    <scope>IDENTIFICATION</scope>
</reference>
<name>A0A914E036_9BILA</name>
<keyword evidence="3 9" id="KW-0808">Transferase</keyword>
<evidence type="ECO:0000259" key="11">
    <source>
        <dbReference type="PROSITE" id="PS51059"/>
    </source>
</evidence>
<dbReference type="EC" id="2.4.2.-" evidence="9"/>
<evidence type="ECO:0000256" key="6">
    <source>
        <dbReference type="ARBA" id="ARBA00023242"/>
    </source>
</evidence>
<organism evidence="14 15">
    <name type="scientific">Acrobeloides nanus</name>
    <dbReference type="NCBI Taxonomy" id="290746"/>
    <lineage>
        <taxon>Eukaryota</taxon>
        <taxon>Metazoa</taxon>
        <taxon>Ecdysozoa</taxon>
        <taxon>Nematoda</taxon>
        <taxon>Chromadorea</taxon>
        <taxon>Rhabditida</taxon>
        <taxon>Tylenchina</taxon>
        <taxon>Cephalobomorpha</taxon>
        <taxon>Cephaloboidea</taxon>
        <taxon>Cephalobidae</taxon>
        <taxon>Acrobeloides</taxon>
    </lineage>
</organism>
<evidence type="ECO:0000256" key="4">
    <source>
        <dbReference type="ARBA" id="ARBA00022695"/>
    </source>
</evidence>
<dbReference type="GO" id="GO:0006302">
    <property type="term" value="P:double-strand break repair"/>
    <property type="evidence" value="ECO:0007669"/>
    <property type="project" value="TreeGrafter"/>
</dbReference>
<dbReference type="CDD" id="cd01437">
    <property type="entry name" value="parp_like"/>
    <property type="match status" value="1"/>
</dbReference>
<dbReference type="PROSITE" id="PS51060">
    <property type="entry name" value="PARP_ALPHA_HD"/>
    <property type="match status" value="1"/>
</dbReference>
<dbReference type="SUPFAM" id="SSF47587">
    <property type="entry name" value="Domain of poly(ADP-ribose) polymerase"/>
    <property type="match status" value="1"/>
</dbReference>
<dbReference type="PANTHER" id="PTHR10459">
    <property type="entry name" value="DNA LIGASE"/>
    <property type="match status" value="1"/>
</dbReference>
<protein>
    <recommendedName>
        <fullName evidence="9">Poly [ADP-ribose] polymerase</fullName>
        <shortName evidence="9">PARP</shortName>
        <ecNumber evidence="9">2.4.2.-</ecNumber>
    </recommendedName>
</protein>
<evidence type="ECO:0000259" key="13">
    <source>
        <dbReference type="PROSITE" id="PS51977"/>
    </source>
</evidence>
<keyword evidence="4" id="KW-0548">Nucleotidyltransferase</keyword>
<dbReference type="AlphaFoldDB" id="A0A914E036"/>
<dbReference type="Pfam" id="PF00644">
    <property type="entry name" value="PARP"/>
    <property type="match status" value="1"/>
</dbReference>
<evidence type="ECO:0000256" key="8">
    <source>
        <dbReference type="ARBA" id="ARBA00033987"/>
    </source>
</evidence>
<dbReference type="InterPro" id="IPR012317">
    <property type="entry name" value="Poly(ADP-ribose)pol_cat_dom"/>
</dbReference>
<evidence type="ECO:0000256" key="7">
    <source>
        <dbReference type="ARBA" id="ARBA00024347"/>
    </source>
</evidence>
<evidence type="ECO:0000259" key="12">
    <source>
        <dbReference type="PROSITE" id="PS51060"/>
    </source>
</evidence>
<dbReference type="SUPFAM" id="SSF56399">
    <property type="entry name" value="ADP-ribosylation"/>
    <property type="match status" value="1"/>
</dbReference>
<dbReference type="GO" id="GO:0070212">
    <property type="term" value="P:protein poly-ADP-ribosylation"/>
    <property type="evidence" value="ECO:0007669"/>
    <property type="project" value="TreeGrafter"/>
</dbReference>
<dbReference type="InterPro" id="IPR004102">
    <property type="entry name" value="Poly(ADP-ribose)pol_reg_dom"/>
</dbReference>
<evidence type="ECO:0000256" key="9">
    <source>
        <dbReference type="RuleBase" id="RU362114"/>
    </source>
</evidence>
<dbReference type="PROSITE" id="PS51977">
    <property type="entry name" value="WGR"/>
    <property type="match status" value="1"/>
</dbReference>
<feature type="domain" description="PARP alpha-helical" evidence="12">
    <location>
        <begin position="179"/>
        <end position="298"/>
    </location>
</feature>
<comment type="subcellular location">
    <subcellularLocation>
        <location evidence="1">Nucleus</location>
    </subcellularLocation>
</comment>
<dbReference type="WBParaSite" id="ACRNAN_scaffold4884.g24863.t1">
    <property type="protein sequence ID" value="ACRNAN_scaffold4884.g24863.t1"/>
    <property type="gene ID" value="ACRNAN_scaffold4884.g24863"/>
</dbReference>
<sequence>MPRRSDRLKRPAKSESKENDDPETQTRKKRLLEALKDVKPEQIHAEVDSECLEKVGKAHVYVENGDVYDVMLNQTNIEQNNNKFFAIQLIEDNDGQKYSVWFRWGRVGFKGQRNLINCGKDLLKAKDIFTKKFFDKTHNQFEERDKFEKVKGKYGMVQIDYSKRREENEDDQLGNDKIESRLDERVQHLLQLICSTKNMQSILESLNYNTQLSENPLGKITKAQVKAGFNALKRIENHILEKNFNSQYREAVNEFYTLIPHYFGMRVPPMIKTLEELQIEVAVSSMDQTAKTDKNVHPLDKIYEKLNCDVKPLLNDDPMYELITYYLKTNHGQTHDSYEMVVKNIYELDKAGEQDRFKKELGNRMLLWHGSRISNWFGILSHGLKIAPKEAPITGYMFGRGVYFADISKADYEGDKLPDGKHSVRGLGEIGPDPSEFKTSDDGCLVPCGKPIELKEHKEKGCSLNYNEYVVYDESQIRMRYLVELEFLFDF</sequence>
<dbReference type="InterPro" id="IPR036616">
    <property type="entry name" value="Poly(ADP-ribose)pol_reg_dom_sf"/>
</dbReference>
<dbReference type="Pfam" id="PF05406">
    <property type="entry name" value="WGR"/>
    <property type="match status" value="1"/>
</dbReference>
<dbReference type="InterPro" id="IPR036930">
    <property type="entry name" value="WGR_dom_sf"/>
</dbReference>
<evidence type="ECO:0000256" key="10">
    <source>
        <dbReference type="SAM" id="MobiDB-lite"/>
    </source>
</evidence>
<comment type="catalytic activity">
    <reaction evidence="8">
        <text>NAD(+) + (ADP-D-ribosyl)n-acceptor = nicotinamide + (ADP-D-ribosyl)n+1-acceptor + H(+).</text>
        <dbReference type="EC" id="2.4.2.30"/>
    </reaction>
</comment>
<dbReference type="Gene3D" id="2.20.140.10">
    <property type="entry name" value="WGR domain"/>
    <property type="match status" value="1"/>
</dbReference>
<keyword evidence="14" id="KW-1185">Reference proteome</keyword>
<dbReference type="GO" id="GO:0016779">
    <property type="term" value="F:nucleotidyltransferase activity"/>
    <property type="evidence" value="ECO:0007669"/>
    <property type="project" value="UniProtKB-KW"/>
</dbReference>
<evidence type="ECO:0000313" key="15">
    <source>
        <dbReference type="WBParaSite" id="ACRNAN_scaffold4884.g24863.t1"/>
    </source>
</evidence>
<dbReference type="FunFam" id="2.20.140.10:FF:000001">
    <property type="entry name" value="Poly [ADP-ribose] polymerase"/>
    <property type="match status" value="1"/>
</dbReference>
<evidence type="ECO:0000256" key="3">
    <source>
        <dbReference type="ARBA" id="ARBA00022679"/>
    </source>
</evidence>
<feature type="domain" description="WGR" evidence="13">
    <location>
        <begin position="57"/>
        <end position="154"/>
    </location>
</feature>
<feature type="region of interest" description="Disordered" evidence="10">
    <location>
        <begin position="1"/>
        <end position="27"/>
    </location>
</feature>
<dbReference type="Gene3D" id="3.90.228.10">
    <property type="match status" value="2"/>
</dbReference>
<dbReference type="Proteomes" id="UP000887540">
    <property type="component" value="Unplaced"/>
</dbReference>
<feature type="domain" description="PARP catalytic" evidence="11">
    <location>
        <begin position="297"/>
        <end position="491"/>
    </location>
</feature>
<dbReference type="GO" id="GO:1990404">
    <property type="term" value="F:NAD+-protein mono-ADP-ribosyltransferase activity"/>
    <property type="evidence" value="ECO:0007669"/>
    <property type="project" value="TreeGrafter"/>
</dbReference>
<evidence type="ECO:0000256" key="2">
    <source>
        <dbReference type="ARBA" id="ARBA00022676"/>
    </source>
</evidence>
<dbReference type="InterPro" id="IPR008893">
    <property type="entry name" value="WGR_domain"/>
</dbReference>
<accession>A0A914E036</accession>
<comment type="similarity">
    <text evidence="7">Belongs to the ARTD/PARP family.</text>
</comment>
<dbReference type="GO" id="GO:0005730">
    <property type="term" value="C:nucleolus"/>
    <property type="evidence" value="ECO:0007669"/>
    <property type="project" value="TreeGrafter"/>
</dbReference>
<dbReference type="PANTHER" id="PTHR10459:SF60">
    <property type="entry name" value="POLY [ADP-RIBOSE] POLYMERASE 2"/>
    <property type="match status" value="1"/>
</dbReference>
<dbReference type="InterPro" id="IPR050800">
    <property type="entry name" value="ARTD/PARP"/>
</dbReference>
<dbReference type="SMART" id="SM00773">
    <property type="entry name" value="WGR"/>
    <property type="match status" value="1"/>
</dbReference>
<dbReference type="Pfam" id="PF02877">
    <property type="entry name" value="PARP_reg"/>
    <property type="match status" value="1"/>
</dbReference>
<keyword evidence="5 9" id="KW-0520">NAD</keyword>
<proteinExistence type="inferred from homology"/>
<keyword evidence="2 9" id="KW-0328">Glycosyltransferase</keyword>
<dbReference type="PROSITE" id="PS51059">
    <property type="entry name" value="PARP_CATALYTIC"/>
    <property type="match status" value="1"/>
</dbReference>
<feature type="compositionally biased region" description="Basic and acidic residues" evidence="10">
    <location>
        <begin position="1"/>
        <end position="19"/>
    </location>
</feature>